<dbReference type="GO" id="GO:0015446">
    <property type="term" value="F:ATPase-coupled arsenite transmembrane transporter activity"/>
    <property type="evidence" value="ECO:0007669"/>
    <property type="project" value="UniProtKB-EC"/>
</dbReference>
<dbReference type="Pfam" id="PF02374">
    <property type="entry name" value="ArsA_ATPase"/>
    <property type="match status" value="1"/>
</dbReference>
<organism evidence="5">
    <name type="scientific">Caldisericum exile</name>
    <dbReference type="NCBI Taxonomy" id="693075"/>
    <lineage>
        <taxon>Bacteria</taxon>
        <taxon>Pseudomonadati</taxon>
        <taxon>Caldisericota/Cryosericota group</taxon>
        <taxon>Caldisericota</taxon>
        <taxon>Caldisericia</taxon>
        <taxon>Caldisericales</taxon>
        <taxon>Caldisericaceae</taxon>
        <taxon>Caldisericum</taxon>
    </lineage>
</organism>
<dbReference type="EC" id="7.3.2.7" evidence="3"/>
<dbReference type="PANTHER" id="PTHR10803:SF3">
    <property type="entry name" value="ATPASE GET3"/>
    <property type="match status" value="1"/>
</dbReference>
<evidence type="ECO:0000313" key="5">
    <source>
        <dbReference type="EMBL" id="HGW60131.1"/>
    </source>
</evidence>
<dbReference type="Gene3D" id="3.40.50.300">
    <property type="entry name" value="P-loop containing nucleotide triphosphate hydrolases"/>
    <property type="match status" value="1"/>
</dbReference>
<gene>
    <name evidence="5" type="ORF">ENV82_01635</name>
</gene>
<dbReference type="InterPro" id="IPR016300">
    <property type="entry name" value="ATPase_ArsA/GET3"/>
</dbReference>
<dbReference type="InterPro" id="IPR025723">
    <property type="entry name" value="ArsA/GET3_ATPase-like"/>
</dbReference>
<name>A0A7C4TVG2_9BACT</name>
<protein>
    <recommendedName>
        <fullName evidence="3">arsenite-transporting ATPase</fullName>
        <ecNumber evidence="3">7.3.2.7</ecNumber>
    </recommendedName>
</protein>
<reference evidence="5" key="1">
    <citation type="journal article" date="2020" name="mSystems">
        <title>Genome- and Community-Level Interaction Insights into Carbon Utilization and Element Cycling Functions of Hydrothermarchaeota in Hydrothermal Sediment.</title>
        <authorList>
            <person name="Zhou Z."/>
            <person name="Liu Y."/>
            <person name="Xu W."/>
            <person name="Pan J."/>
            <person name="Luo Z.H."/>
            <person name="Li M."/>
        </authorList>
    </citation>
    <scope>NUCLEOTIDE SEQUENCE [LARGE SCALE GENOMIC DNA]</scope>
    <source>
        <strain evidence="5">SpSt-794</strain>
    </source>
</reference>
<evidence type="ECO:0000256" key="1">
    <source>
        <dbReference type="ARBA" id="ARBA00011040"/>
    </source>
</evidence>
<sequence length="316" mass="36503">MKTYFFIGKGGVGKTTVASSFAIGKSFEKNKTLIVSLDPAHNLGDALNKNVFGHITRVTDYLDAIEVDIDEMINNYLKEMSEKMKNTYRYLTVLNIDRYFDILRNSPGIEEYATLEAIKRFLNVSYDAVVFDTPPTGITLRVFSMPRISIIWTNSLIDMRRRILSRRKMVENVKGPIEEEIDGEKVRVPTDESEDPVMRELFAYKSDMQALMSWFSSEENSVNIVTMAETLAFAESKRIMEALRINNMKLRRIYLNKYLVFETVPEELAGKVEEQEKVIEEMKRAFRDIEIKRIPFVKVSPQGVDALYSLYKDYVG</sequence>
<comment type="catalytic activity">
    <reaction evidence="2">
        <text>arsenite(in) + ATP + H2O = arsenite(out) + ADP + phosphate + H(+)</text>
        <dbReference type="Rhea" id="RHEA:11348"/>
        <dbReference type="ChEBI" id="CHEBI:15377"/>
        <dbReference type="ChEBI" id="CHEBI:15378"/>
        <dbReference type="ChEBI" id="CHEBI:29242"/>
        <dbReference type="ChEBI" id="CHEBI:30616"/>
        <dbReference type="ChEBI" id="CHEBI:43474"/>
        <dbReference type="ChEBI" id="CHEBI:456216"/>
        <dbReference type="EC" id="7.3.2.7"/>
    </reaction>
</comment>
<evidence type="ECO:0000256" key="3">
    <source>
        <dbReference type="ARBA" id="ARBA00066752"/>
    </source>
</evidence>
<evidence type="ECO:0000259" key="4">
    <source>
        <dbReference type="Pfam" id="PF02374"/>
    </source>
</evidence>
<dbReference type="GO" id="GO:0016887">
    <property type="term" value="F:ATP hydrolysis activity"/>
    <property type="evidence" value="ECO:0007669"/>
    <property type="project" value="InterPro"/>
</dbReference>
<evidence type="ECO:0000256" key="2">
    <source>
        <dbReference type="ARBA" id="ARBA00052296"/>
    </source>
</evidence>
<dbReference type="AlphaFoldDB" id="A0A7C4TVG2"/>
<dbReference type="SUPFAM" id="SSF52540">
    <property type="entry name" value="P-loop containing nucleoside triphosphate hydrolases"/>
    <property type="match status" value="1"/>
</dbReference>
<dbReference type="GO" id="GO:0005524">
    <property type="term" value="F:ATP binding"/>
    <property type="evidence" value="ECO:0007669"/>
    <property type="project" value="InterPro"/>
</dbReference>
<dbReference type="NCBIfam" id="TIGR00345">
    <property type="entry name" value="GET3_arsA_TRC40"/>
    <property type="match status" value="1"/>
</dbReference>
<feature type="domain" description="ArsA/GET3 Anion-transporting ATPase-like" evidence="4">
    <location>
        <begin position="1"/>
        <end position="310"/>
    </location>
</feature>
<dbReference type="PANTHER" id="PTHR10803">
    <property type="entry name" value="ARSENICAL PUMP-DRIVING ATPASE ARSENITE-TRANSLOCATING ATPASE"/>
    <property type="match status" value="1"/>
</dbReference>
<comment type="caution">
    <text evidence="5">The sequence shown here is derived from an EMBL/GenBank/DDBJ whole genome shotgun (WGS) entry which is preliminary data.</text>
</comment>
<comment type="similarity">
    <text evidence="1">Belongs to the arsA ATPase family.</text>
</comment>
<proteinExistence type="inferred from homology"/>
<accession>A0A7C4TVG2</accession>
<dbReference type="EMBL" id="DTHV01000051">
    <property type="protein sequence ID" value="HGW60131.1"/>
    <property type="molecule type" value="Genomic_DNA"/>
</dbReference>
<dbReference type="CDD" id="cd02035">
    <property type="entry name" value="ArsA"/>
    <property type="match status" value="1"/>
</dbReference>
<dbReference type="InterPro" id="IPR027417">
    <property type="entry name" value="P-loop_NTPase"/>
</dbReference>